<reference evidence="5 6" key="1">
    <citation type="journal article" date="2024" name="Science">
        <title>Giant polyketide synthase enzymes in the biosynthesis of giant marine polyether toxins.</title>
        <authorList>
            <person name="Fallon T.R."/>
            <person name="Shende V.V."/>
            <person name="Wierzbicki I.H."/>
            <person name="Pendleton A.L."/>
            <person name="Watervoot N.F."/>
            <person name="Auber R.P."/>
            <person name="Gonzalez D.J."/>
            <person name="Wisecaver J.H."/>
            <person name="Moore B.S."/>
        </authorList>
    </citation>
    <scope>NUCLEOTIDE SEQUENCE [LARGE SCALE GENOMIC DNA]</scope>
    <source>
        <strain evidence="5 6">12B1</strain>
    </source>
</reference>
<gene>
    <name evidence="5" type="ORF">AB1Y20_012852</name>
</gene>
<sequence>MGSGGVPFRADIPMVVHSFVTSACTCKLKKVMSYKEKLAREGLDLNVRGERGRTALQMAAWYGRADVLCWLLEEGATFDTWDDDIWSPLHYAAEWDKQETVKILLAHGDDMHKKDNNGVSPLEAARRMNCRVALVFKEAESPAGLAQLKQDVLELELEYKTKRAEIEAAVDTASGAPATEASA</sequence>
<dbReference type="Proteomes" id="UP001515480">
    <property type="component" value="Unassembled WGS sequence"/>
</dbReference>
<keyword evidence="2 3" id="KW-0040">ANK repeat</keyword>
<dbReference type="InterPro" id="IPR002110">
    <property type="entry name" value="Ankyrin_rpt"/>
</dbReference>
<dbReference type="PRINTS" id="PR01415">
    <property type="entry name" value="ANKYRIN"/>
</dbReference>
<dbReference type="Gene3D" id="1.25.40.20">
    <property type="entry name" value="Ankyrin repeat-containing domain"/>
    <property type="match status" value="1"/>
</dbReference>
<evidence type="ECO:0000313" key="5">
    <source>
        <dbReference type="EMBL" id="KAL1500183.1"/>
    </source>
</evidence>
<proteinExistence type="predicted"/>
<evidence type="ECO:0000256" key="2">
    <source>
        <dbReference type="ARBA" id="ARBA00023043"/>
    </source>
</evidence>
<keyword evidence="6" id="KW-1185">Reference proteome</keyword>
<feature type="coiled-coil region" evidence="4">
    <location>
        <begin position="145"/>
        <end position="172"/>
    </location>
</feature>
<dbReference type="PANTHER" id="PTHR24171">
    <property type="entry name" value="ANKYRIN REPEAT DOMAIN-CONTAINING PROTEIN 39-RELATED"/>
    <property type="match status" value="1"/>
</dbReference>
<evidence type="ECO:0000313" key="6">
    <source>
        <dbReference type="Proteomes" id="UP001515480"/>
    </source>
</evidence>
<dbReference type="AlphaFoldDB" id="A0AB34IK07"/>
<dbReference type="InterPro" id="IPR036770">
    <property type="entry name" value="Ankyrin_rpt-contain_sf"/>
</dbReference>
<dbReference type="PROSITE" id="PS50297">
    <property type="entry name" value="ANK_REP_REGION"/>
    <property type="match status" value="2"/>
</dbReference>
<organism evidence="5 6">
    <name type="scientific">Prymnesium parvum</name>
    <name type="common">Toxic golden alga</name>
    <dbReference type="NCBI Taxonomy" id="97485"/>
    <lineage>
        <taxon>Eukaryota</taxon>
        <taxon>Haptista</taxon>
        <taxon>Haptophyta</taxon>
        <taxon>Prymnesiophyceae</taxon>
        <taxon>Prymnesiales</taxon>
        <taxon>Prymnesiaceae</taxon>
        <taxon>Prymnesium</taxon>
    </lineage>
</organism>
<accession>A0AB34IK07</accession>
<comment type="caution">
    <text evidence="5">The sequence shown here is derived from an EMBL/GenBank/DDBJ whole genome shotgun (WGS) entry which is preliminary data.</text>
</comment>
<evidence type="ECO:0000256" key="4">
    <source>
        <dbReference type="SAM" id="Coils"/>
    </source>
</evidence>
<dbReference type="SMART" id="SM00248">
    <property type="entry name" value="ANK"/>
    <property type="match status" value="2"/>
</dbReference>
<keyword evidence="4" id="KW-0175">Coiled coil</keyword>
<dbReference type="Pfam" id="PF13857">
    <property type="entry name" value="Ank_5"/>
    <property type="match status" value="1"/>
</dbReference>
<protein>
    <submittedName>
        <fullName evidence="5">Uncharacterized protein</fullName>
    </submittedName>
</protein>
<feature type="repeat" description="ANK" evidence="3">
    <location>
        <begin position="84"/>
        <end position="116"/>
    </location>
</feature>
<dbReference type="SUPFAM" id="SSF48403">
    <property type="entry name" value="Ankyrin repeat"/>
    <property type="match status" value="1"/>
</dbReference>
<keyword evidence="1" id="KW-0677">Repeat</keyword>
<evidence type="ECO:0000256" key="3">
    <source>
        <dbReference type="PROSITE-ProRule" id="PRU00023"/>
    </source>
</evidence>
<dbReference type="EMBL" id="JBGBPQ010000024">
    <property type="protein sequence ID" value="KAL1500183.1"/>
    <property type="molecule type" value="Genomic_DNA"/>
</dbReference>
<dbReference type="PROSITE" id="PS50088">
    <property type="entry name" value="ANK_REPEAT"/>
    <property type="match status" value="2"/>
</dbReference>
<evidence type="ECO:0000256" key="1">
    <source>
        <dbReference type="ARBA" id="ARBA00022737"/>
    </source>
</evidence>
<feature type="repeat" description="ANK" evidence="3">
    <location>
        <begin position="51"/>
        <end position="83"/>
    </location>
</feature>
<name>A0AB34IK07_PRYPA</name>